<keyword evidence="1 6" id="KW-0645">Protease</keyword>
<comment type="caution">
    <text evidence="9">The sequence shown here is derived from an EMBL/GenBank/DDBJ whole genome shotgun (WGS) entry which is preliminary data.</text>
</comment>
<dbReference type="AlphaFoldDB" id="A0A1F5EWP1"/>
<protein>
    <recommendedName>
        <fullName evidence="11">Oligoendopeptidase F</fullName>
    </recommendedName>
</protein>
<dbReference type="Pfam" id="PF08439">
    <property type="entry name" value="Peptidase_M3_N"/>
    <property type="match status" value="1"/>
</dbReference>
<dbReference type="Pfam" id="PF01432">
    <property type="entry name" value="Peptidase_M3"/>
    <property type="match status" value="1"/>
</dbReference>
<dbReference type="CDD" id="cd09610">
    <property type="entry name" value="M3B_PepF"/>
    <property type="match status" value="1"/>
</dbReference>
<name>A0A1F5EWP1_9BACT</name>
<dbReference type="GO" id="GO:0006508">
    <property type="term" value="P:proteolysis"/>
    <property type="evidence" value="ECO:0007669"/>
    <property type="project" value="UniProtKB-KW"/>
</dbReference>
<keyword evidence="4 6" id="KW-0862">Zinc</keyword>
<dbReference type="EMBL" id="MFAH01000016">
    <property type="protein sequence ID" value="OGD71797.1"/>
    <property type="molecule type" value="Genomic_DNA"/>
</dbReference>
<gene>
    <name evidence="9" type="ORF">A3D09_00435</name>
</gene>
<keyword evidence="3 6" id="KW-0378">Hydrolase</keyword>
<proteinExistence type="inferred from homology"/>
<dbReference type="InterPro" id="IPR001567">
    <property type="entry name" value="Pept_M3A_M3B_dom"/>
</dbReference>
<evidence type="ECO:0000256" key="1">
    <source>
        <dbReference type="ARBA" id="ARBA00022670"/>
    </source>
</evidence>
<evidence type="ECO:0000259" key="7">
    <source>
        <dbReference type="Pfam" id="PF01432"/>
    </source>
</evidence>
<dbReference type="InterPro" id="IPR042088">
    <property type="entry name" value="OligoPept_F_C"/>
</dbReference>
<dbReference type="Gene3D" id="1.20.140.70">
    <property type="entry name" value="Oligopeptidase f, N-terminal domain"/>
    <property type="match status" value="1"/>
</dbReference>
<dbReference type="GO" id="GO:0004222">
    <property type="term" value="F:metalloendopeptidase activity"/>
    <property type="evidence" value="ECO:0007669"/>
    <property type="project" value="InterPro"/>
</dbReference>
<evidence type="ECO:0000256" key="6">
    <source>
        <dbReference type="RuleBase" id="RU003435"/>
    </source>
</evidence>
<feature type="domain" description="Peptidase M3A/M3B catalytic" evidence="7">
    <location>
        <begin position="203"/>
        <end position="581"/>
    </location>
</feature>
<dbReference type="SUPFAM" id="SSF55486">
    <property type="entry name" value="Metalloproteases ('zincins'), catalytic domain"/>
    <property type="match status" value="1"/>
</dbReference>
<evidence type="ECO:0008006" key="11">
    <source>
        <dbReference type="Google" id="ProtNLM"/>
    </source>
</evidence>
<accession>A0A1F5EWP1</accession>
<comment type="similarity">
    <text evidence="6">Belongs to the peptidase M3 family.</text>
</comment>
<dbReference type="Gene3D" id="1.10.1370.20">
    <property type="entry name" value="Oligoendopeptidase f, C-terminal domain"/>
    <property type="match status" value="1"/>
</dbReference>
<dbReference type="GO" id="GO:0046872">
    <property type="term" value="F:metal ion binding"/>
    <property type="evidence" value="ECO:0007669"/>
    <property type="project" value="UniProtKB-UniRule"/>
</dbReference>
<reference evidence="9 10" key="1">
    <citation type="journal article" date="2016" name="Nat. Commun.">
        <title>Thousands of microbial genomes shed light on interconnected biogeochemical processes in an aquifer system.</title>
        <authorList>
            <person name="Anantharaman K."/>
            <person name="Brown C.T."/>
            <person name="Hug L.A."/>
            <person name="Sharon I."/>
            <person name="Castelle C.J."/>
            <person name="Probst A.J."/>
            <person name="Thomas B.C."/>
            <person name="Singh A."/>
            <person name="Wilkins M.J."/>
            <person name="Karaoz U."/>
            <person name="Brodie E.L."/>
            <person name="Williams K.H."/>
            <person name="Hubbard S.S."/>
            <person name="Banfield J.F."/>
        </authorList>
    </citation>
    <scope>NUCLEOTIDE SEQUENCE [LARGE SCALE GENOMIC DNA]</scope>
</reference>
<dbReference type="InterPro" id="IPR013647">
    <property type="entry name" value="OligopepF_N_dom"/>
</dbReference>
<evidence type="ECO:0000256" key="3">
    <source>
        <dbReference type="ARBA" id="ARBA00022801"/>
    </source>
</evidence>
<evidence type="ECO:0000256" key="5">
    <source>
        <dbReference type="ARBA" id="ARBA00023049"/>
    </source>
</evidence>
<evidence type="ECO:0000256" key="2">
    <source>
        <dbReference type="ARBA" id="ARBA00022723"/>
    </source>
</evidence>
<dbReference type="Proteomes" id="UP000177390">
    <property type="component" value="Unassembled WGS sequence"/>
</dbReference>
<organism evidence="9 10">
    <name type="scientific">Candidatus Collierbacteria bacterium RIFCSPHIGHO2_02_FULL_49_10</name>
    <dbReference type="NCBI Taxonomy" id="1817723"/>
    <lineage>
        <taxon>Bacteria</taxon>
        <taxon>Candidatus Collieribacteriota</taxon>
    </lineage>
</organism>
<evidence type="ECO:0000259" key="8">
    <source>
        <dbReference type="Pfam" id="PF08439"/>
    </source>
</evidence>
<keyword evidence="5 6" id="KW-0482">Metalloprotease</keyword>
<comment type="cofactor">
    <cofactor evidence="6">
        <name>Zn(2+)</name>
        <dbReference type="ChEBI" id="CHEBI:29105"/>
    </cofactor>
    <text evidence="6">Binds 1 zinc ion.</text>
</comment>
<evidence type="ECO:0000256" key="4">
    <source>
        <dbReference type="ARBA" id="ARBA00022833"/>
    </source>
</evidence>
<evidence type="ECO:0000313" key="10">
    <source>
        <dbReference type="Proteomes" id="UP000177390"/>
    </source>
</evidence>
<keyword evidence="2 6" id="KW-0479">Metal-binding</keyword>
<evidence type="ECO:0000313" key="9">
    <source>
        <dbReference type="EMBL" id="OGD71797.1"/>
    </source>
</evidence>
<sequence>MKMAEQNKWDLTPIFEGDDDPRIVEARKRVEEASYAFINKWKDRDDYLSDPVVLREALDEYEAWARNFGCYDAESYYFGMRGAQDQLDTKLKGRLSQISDLSKKIQNDIQFFDLRLAKVSPEKQAEFLASPLLLDYRHHLEMLFAQARYQLSEPEEKILNLTSQASHGAWVKMLSAFLSREERMALLEDGSTAMRSFPALFSLLKSQNKAVRDAAAVAVHKILAKNSDVAEHELNAVLHNKKVRDELRGLERPDRARHLADDLDSQVVDVLLESVSAHFPIVHRWYELKAKLLGLPRLEYHERVVEYGEISGKYSYQEAVDLVSRVFNRLDAQFGQIFDGFTANGQVDVFPARGKRGGAFCAGGSLVLPTYILLNFTGRLDDVCTMAHETGHGINDELMKLAQDALNFGAPLSTAEVASTFMEDFVLQELMAEADDELRLAIMVKKLDDDVGTIFRQVACYLFEKELHAIFREKGYLGKAEIGSLFQKHMEAYMGPAVEQSAGSENWWVYWSHIRTFFYVYSYASGLLISKSLQAMVHNDHAFVAKVKEFLSAGSSKSPKEIFKELGIDITDPDFWNKGLGETEKLLGETEKLAHKLGKIS</sequence>
<feature type="domain" description="Oligopeptidase F N-terminal" evidence="8">
    <location>
        <begin position="116"/>
        <end position="172"/>
    </location>
</feature>